<dbReference type="Proteomes" id="UP000789525">
    <property type="component" value="Unassembled WGS sequence"/>
</dbReference>
<sequence length="99" mass="11068">KTEPLHNEGGKESSFVDDYTTNLNFNGKLGDRKTGVIYPSTSSIEKTPDLKIRHELLDRIHAFIPPGATSSQDGVDTNSRHLEYSGNPMTDFKFDVEKI</sequence>
<dbReference type="EMBL" id="CAJVPT010061486">
    <property type="protein sequence ID" value="CAG8765410.1"/>
    <property type="molecule type" value="Genomic_DNA"/>
</dbReference>
<reference evidence="1" key="1">
    <citation type="submission" date="2021-06" db="EMBL/GenBank/DDBJ databases">
        <authorList>
            <person name="Kallberg Y."/>
            <person name="Tangrot J."/>
            <person name="Rosling A."/>
        </authorList>
    </citation>
    <scope>NUCLEOTIDE SEQUENCE</scope>
    <source>
        <strain evidence="1">CL356</strain>
    </source>
</reference>
<feature type="non-terminal residue" evidence="1">
    <location>
        <position position="1"/>
    </location>
</feature>
<keyword evidence="2" id="KW-1185">Reference proteome</keyword>
<evidence type="ECO:0000313" key="1">
    <source>
        <dbReference type="EMBL" id="CAG8765410.1"/>
    </source>
</evidence>
<name>A0ACA9QUZ4_9GLOM</name>
<proteinExistence type="predicted"/>
<gene>
    <name evidence="1" type="ORF">ACOLOM_LOCUS13425</name>
</gene>
<evidence type="ECO:0000313" key="2">
    <source>
        <dbReference type="Proteomes" id="UP000789525"/>
    </source>
</evidence>
<protein>
    <submittedName>
        <fullName evidence="1">4478_t:CDS:1</fullName>
    </submittedName>
</protein>
<comment type="caution">
    <text evidence="1">The sequence shown here is derived from an EMBL/GenBank/DDBJ whole genome shotgun (WGS) entry which is preliminary data.</text>
</comment>
<accession>A0ACA9QUZ4</accession>
<feature type="non-terminal residue" evidence="1">
    <location>
        <position position="99"/>
    </location>
</feature>
<organism evidence="1 2">
    <name type="scientific">Acaulospora colombiana</name>
    <dbReference type="NCBI Taxonomy" id="27376"/>
    <lineage>
        <taxon>Eukaryota</taxon>
        <taxon>Fungi</taxon>
        <taxon>Fungi incertae sedis</taxon>
        <taxon>Mucoromycota</taxon>
        <taxon>Glomeromycotina</taxon>
        <taxon>Glomeromycetes</taxon>
        <taxon>Diversisporales</taxon>
        <taxon>Acaulosporaceae</taxon>
        <taxon>Acaulospora</taxon>
    </lineage>
</organism>